<keyword evidence="5" id="KW-0472">Membrane</keyword>
<dbReference type="PANTHER" id="PTHR11929:SF194">
    <property type="entry name" value="ALPHA-(1,3)-FUCOSYLTRANSFERASE 10"/>
    <property type="match status" value="1"/>
</dbReference>
<evidence type="ECO:0000313" key="7">
    <source>
        <dbReference type="EMBL" id="WAQ95468.1"/>
    </source>
</evidence>
<evidence type="ECO:0000256" key="3">
    <source>
        <dbReference type="ARBA" id="ARBA00022676"/>
    </source>
</evidence>
<evidence type="ECO:0000259" key="6">
    <source>
        <dbReference type="Pfam" id="PF00852"/>
    </source>
</evidence>
<protein>
    <recommendedName>
        <fullName evidence="5">Fucosyltransferase</fullName>
        <ecNumber evidence="5">2.4.1.-</ecNumber>
    </recommendedName>
</protein>
<dbReference type="InterPro" id="IPR038577">
    <property type="entry name" value="GT10-like_C_sf"/>
</dbReference>
<keyword evidence="4 5" id="KW-0808">Transferase</keyword>
<dbReference type="Pfam" id="PF00852">
    <property type="entry name" value="Glyco_transf_10"/>
    <property type="match status" value="1"/>
</dbReference>
<dbReference type="EC" id="2.4.1.-" evidence="5"/>
<comment type="subcellular location">
    <subcellularLocation>
        <location evidence="5">Golgi apparatus</location>
        <location evidence="5">Golgi stack membrane</location>
        <topology evidence="5">Single-pass type II membrane protein</topology>
    </subcellularLocation>
</comment>
<accession>A0ABY7DEX5</accession>
<dbReference type="InterPro" id="IPR001503">
    <property type="entry name" value="Glyco_trans_10"/>
</dbReference>
<feature type="domain" description="Fucosyltransferase C-terminal" evidence="6">
    <location>
        <begin position="169"/>
        <end position="206"/>
    </location>
</feature>
<evidence type="ECO:0000256" key="4">
    <source>
        <dbReference type="ARBA" id="ARBA00022679"/>
    </source>
</evidence>
<gene>
    <name evidence="7" type="ORF">MAR_028158</name>
</gene>
<name>A0ABY7DEX5_MYAAR</name>
<proteinExistence type="inferred from homology"/>
<evidence type="ECO:0000256" key="2">
    <source>
        <dbReference type="ARBA" id="ARBA00008919"/>
    </source>
</evidence>
<evidence type="ECO:0000256" key="1">
    <source>
        <dbReference type="ARBA" id="ARBA00004922"/>
    </source>
</evidence>
<dbReference type="InterPro" id="IPR055270">
    <property type="entry name" value="Glyco_tran_10_C"/>
</dbReference>
<evidence type="ECO:0000256" key="5">
    <source>
        <dbReference type="RuleBase" id="RU003832"/>
    </source>
</evidence>
<keyword evidence="5" id="KW-0812">Transmembrane</keyword>
<sequence>NHNKHAKQTIRRVPLVPQKSATVLKTAKQTTLRPRPPEVPIMLWWDSVYTSVDDFRQCGQITCRMFIFYGSHFKPYGLPFPRKQNHLWALLHEESPRNAYILSHEPTLTYFNFTSSYNQRSDYPIATQWLQCPDWLQDKEFLLPLVDKNRLRKSGLAPILLRFENSMAPLDEREFFQFAARYKFTLAMENYVCEDYVTEKLWRPFQYVKLLDKNNILYNDYLRFKEQPTSNTKLKKLLKDRDWVPDYCKRKHRSPFQRLKQTQKQEGLTHSSLFIGFECFLCNQIHKIEKQVYSDEIGMQFDSHVATSDQYYCPSPRMFDENVSTMRNGHQNGRLGNTRRWPSKNFMMLKQLHLKESSLT</sequence>
<dbReference type="EMBL" id="CP111013">
    <property type="protein sequence ID" value="WAQ95468.1"/>
    <property type="molecule type" value="Genomic_DNA"/>
</dbReference>
<comment type="pathway">
    <text evidence="1">Protein modification; protein glycosylation.</text>
</comment>
<evidence type="ECO:0000313" key="8">
    <source>
        <dbReference type="Proteomes" id="UP001164746"/>
    </source>
</evidence>
<reference evidence="7" key="1">
    <citation type="submission" date="2022-11" db="EMBL/GenBank/DDBJ databases">
        <title>Centuries of genome instability and evolution in soft-shell clam transmissible cancer (bioRxiv).</title>
        <authorList>
            <person name="Hart S.F.M."/>
            <person name="Yonemitsu M.A."/>
            <person name="Giersch R.M."/>
            <person name="Beal B.F."/>
            <person name="Arriagada G."/>
            <person name="Davis B.W."/>
            <person name="Ostrander E.A."/>
            <person name="Goff S.P."/>
            <person name="Metzger M.J."/>
        </authorList>
    </citation>
    <scope>NUCLEOTIDE SEQUENCE</scope>
    <source>
        <strain evidence="7">MELC-2E11</strain>
        <tissue evidence="7">Siphon/mantle</tissue>
    </source>
</reference>
<keyword evidence="3 5" id="KW-0328">Glycosyltransferase</keyword>
<dbReference type="PANTHER" id="PTHR11929">
    <property type="entry name" value="ALPHA- 1,3 -FUCOSYLTRANSFERASE"/>
    <property type="match status" value="1"/>
</dbReference>
<feature type="non-terminal residue" evidence="7">
    <location>
        <position position="360"/>
    </location>
</feature>
<dbReference type="SUPFAM" id="SSF53756">
    <property type="entry name" value="UDP-Glycosyltransferase/glycogen phosphorylase"/>
    <property type="match status" value="1"/>
</dbReference>
<keyword evidence="5" id="KW-0333">Golgi apparatus</keyword>
<comment type="similarity">
    <text evidence="2 5">Belongs to the glycosyltransferase 10 family.</text>
</comment>
<dbReference type="Proteomes" id="UP001164746">
    <property type="component" value="Chromosome 2"/>
</dbReference>
<dbReference type="Gene3D" id="3.40.50.11660">
    <property type="entry name" value="Glycosyl transferase family 10, C-terminal domain"/>
    <property type="match status" value="1"/>
</dbReference>
<organism evidence="7 8">
    <name type="scientific">Mya arenaria</name>
    <name type="common">Soft-shell clam</name>
    <dbReference type="NCBI Taxonomy" id="6604"/>
    <lineage>
        <taxon>Eukaryota</taxon>
        <taxon>Metazoa</taxon>
        <taxon>Spiralia</taxon>
        <taxon>Lophotrochozoa</taxon>
        <taxon>Mollusca</taxon>
        <taxon>Bivalvia</taxon>
        <taxon>Autobranchia</taxon>
        <taxon>Heteroconchia</taxon>
        <taxon>Euheterodonta</taxon>
        <taxon>Imparidentia</taxon>
        <taxon>Neoheterodontei</taxon>
        <taxon>Myida</taxon>
        <taxon>Myoidea</taxon>
        <taxon>Myidae</taxon>
        <taxon>Mya</taxon>
    </lineage>
</organism>
<keyword evidence="8" id="KW-1185">Reference proteome</keyword>